<keyword evidence="7 11" id="KW-0067">ATP-binding</keyword>
<dbReference type="CDD" id="cd03215">
    <property type="entry name" value="ABC_Carb_Monos_II"/>
    <property type="match status" value="1"/>
</dbReference>
<reference evidence="11" key="2">
    <citation type="journal article" date="2021" name="PeerJ">
        <title>Extensive microbial diversity within the chicken gut microbiome revealed by metagenomics and culture.</title>
        <authorList>
            <person name="Gilroy R."/>
            <person name="Ravi A."/>
            <person name="Getino M."/>
            <person name="Pursley I."/>
            <person name="Horton D.L."/>
            <person name="Alikhan N.F."/>
            <person name="Baker D."/>
            <person name="Gharbi K."/>
            <person name="Hall N."/>
            <person name="Watson M."/>
            <person name="Adriaenssens E.M."/>
            <person name="Foster-Nyarko E."/>
            <person name="Jarju S."/>
            <person name="Secka A."/>
            <person name="Antonio M."/>
            <person name="Oren A."/>
            <person name="Chaudhuri R.R."/>
            <person name="La Ragione R."/>
            <person name="Hildebrand F."/>
            <person name="Pallen M.J."/>
        </authorList>
    </citation>
    <scope>NUCLEOTIDE SEQUENCE</scope>
    <source>
        <strain evidence="11">ChiBcec6-7307</strain>
    </source>
</reference>
<dbReference type="SMART" id="SM00382">
    <property type="entry name" value="AAA"/>
    <property type="match status" value="2"/>
</dbReference>
<dbReference type="EMBL" id="DVOS01000042">
    <property type="protein sequence ID" value="HIV23250.1"/>
    <property type="molecule type" value="Genomic_DNA"/>
</dbReference>
<comment type="caution">
    <text evidence="11">The sequence shown here is derived from an EMBL/GenBank/DDBJ whole genome shotgun (WGS) entry which is preliminary data.</text>
</comment>
<dbReference type="GO" id="GO:0005886">
    <property type="term" value="C:plasma membrane"/>
    <property type="evidence" value="ECO:0007669"/>
    <property type="project" value="UniProtKB-SubCell"/>
</dbReference>
<organism evidence="11 12">
    <name type="scientific">Candidatus Merdiplasma excrementigallinarum</name>
    <dbReference type="NCBI Taxonomy" id="2840864"/>
    <lineage>
        <taxon>Bacteria</taxon>
        <taxon>Bacillati</taxon>
        <taxon>Bacillota</taxon>
        <taxon>Clostridia</taxon>
        <taxon>Lachnospirales</taxon>
        <taxon>Lachnospiraceae</taxon>
        <taxon>Lachnospiraceae incertae sedis</taxon>
        <taxon>Candidatus Merdiplasma</taxon>
    </lineage>
</organism>
<dbReference type="InterPro" id="IPR050107">
    <property type="entry name" value="ABC_carbohydrate_import_ATPase"/>
</dbReference>
<dbReference type="InterPro" id="IPR017871">
    <property type="entry name" value="ABC_transporter-like_CS"/>
</dbReference>
<dbReference type="GO" id="GO:0016887">
    <property type="term" value="F:ATP hydrolysis activity"/>
    <property type="evidence" value="ECO:0007669"/>
    <property type="project" value="InterPro"/>
</dbReference>
<dbReference type="InterPro" id="IPR027417">
    <property type="entry name" value="P-loop_NTPase"/>
</dbReference>
<accession>A0A9D1NYM1</accession>
<proteinExistence type="predicted"/>
<dbReference type="PANTHER" id="PTHR43790:SF3">
    <property type="entry name" value="D-ALLOSE IMPORT ATP-BINDING PROTEIN ALSA-RELATED"/>
    <property type="match status" value="1"/>
</dbReference>
<name>A0A9D1NYM1_9FIRM</name>
<evidence type="ECO:0000256" key="8">
    <source>
        <dbReference type="ARBA" id="ARBA00022967"/>
    </source>
</evidence>
<comment type="subcellular location">
    <subcellularLocation>
        <location evidence="1">Cell membrane</location>
        <topology evidence="1">Peripheral membrane protein</topology>
    </subcellularLocation>
</comment>
<dbReference type="AlphaFoldDB" id="A0A9D1NYM1"/>
<dbReference type="PROSITE" id="PS00211">
    <property type="entry name" value="ABC_TRANSPORTER_1"/>
    <property type="match status" value="2"/>
</dbReference>
<evidence type="ECO:0000259" key="10">
    <source>
        <dbReference type="PROSITE" id="PS50893"/>
    </source>
</evidence>
<dbReference type="SUPFAM" id="SSF52540">
    <property type="entry name" value="P-loop containing nucleoside triphosphate hydrolases"/>
    <property type="match status" value="2"/>
</dbReference>
<keyword evidence="2" id="KW-0813">Transport</keyword>
<keyword evidence="6" id="KW-0547">Nucleotide-binding</keyword>
<feature type="domain" description="ABC transporter" evidence="10">
    <location>
        <begin position="6"/>
        <end position="242"/>
    </location>
</feature>
<feature type="domain" description="ABC transporter" evidence="10">
    <location>
        <begin position="248"/>
        <end position="496"/>
    </location>
</feature>
<evidence type="ECO:0000256" key="7">
    <source>
        <dbReference type="ARBA" id="ARBA00022840"/>
    </source>
</evidence>
<evidence type="ECO:0000256" key="3">
    <source>
        <dbReference type="ARBA" id="ARBA00022475"/>
    </source>
</evidence>
<evidence type="ECO:0000256" key="2">
    <source>
        <dbReference type="ARBA" id="ARBA00022448"/>
    </source>
</evidence>
<evidence type="ECO:0000313" key="12">
    <source>
        <dbReference type="Proteomes" id="UP000886889"/>
    </source>
</evidence>
<evidence type="ECO:0000256" key="6">
    <source>
        <dbReference type="ARBA" id="ARBA00022741"/>
    </source>
</evidence>
<dbReference type="Proteomes" id="UP000886889">
    <property type="component" value="Unassembled WGS sequence"/>
</dbReference>
<dbReference type="FunFam" id="3.40.50.300:FF:000127">
    <property type="entry name" value="Ribose import ATP-binding protein RbsA"/>
    <property type="match status" value="1"/>
</dbReference>
<keyword evidence="3" id="KW-1003">Cell membrane</keyword>
<reference evidence="11" key="1">
    <citation type="submission" date="2020-10" db="EMBL/GenBank/DDBJ databases">
        <authorList>
            <person name="Gilroy R."/>
        </authorList>
    </citation>
    <scope>NUCLEOTIDE SEQUENCE</scope>
    <source>
        <strain evidence="11">ChiBcec6-7307</strain>
    </source>
</reference>
<dbReference type="Gene3D" id="3.40.50.300">
    <property type="entry name" value="P-loop containing nucleotide triphosphate hydrolases"/>
    <property type="match status" value="2"/>
</dbReference>
<evidence type="ECO:0000256" key="9">
    <source>
        <dbReference type="ARBA" id="ARBA00023136"/>
    </source>
</evidence>
<keyword evidence="8" id="KW-1278">Translocase</keyword>
<dbReference type="InterPro" id="IPR003593">
    <property type="entry name" value="AAA+_ATPase"/>
</dbReference>
<evidence type="ECO:0000256" key="5">
    <source>
        <dbReference type="ARBA" id="ARBA00022737"/>
    </source>
</evidence>
<gene>
    <name evidence="11" type="ORF">IAC80_04845</name>
</gene>
<keyword evidence="4" id="KW-0762">Sugar transport</keyword>
<keyword evidence="9" id="KW-0472">Membrane</keyword>
<dbReference type="PROSITE" id="PS50893">
    <property type="entry name" value="ABC_TRANSPORTER_2"/>
    <property type="match status" value="2"/>
</dbReference>
<dbReference type="PANTHER" id="PTHR43790">
    <property type="entry name" value="CARBOHYDRATE TRANSPORT ATP-BINDING PROTEIN MG119-RELATED"/>
    <property type="match status" value="1"/>
</dbReference>
<keyword evidence="5" id="KW-0677">Repeat</keyword>
<evidence type="ECO:0000313" key="11">
    <source>
        <dbReference type="EMBL" id="HIV23250.1"/>
    </source>
</evidence>
<evidence type="ECO:0000256" key="4">
    <source>
        <dbReference type="ARBA" id="ARBA00022597"/>
    </source>
</evidence>
<dbReference type="CDD" id="cd03216">
    <property type="entry name" value="ABC_Carb_Monos_I"/>
    <property type="match status" value="1"/>
</dbReference>
<sequence>MQKELLRMEHIVKTFPGVRALNNAAITVHAGEVMGFMGENGAGKSTLMNVLGGVFPADSGEIYIEGKKVEIHSIYESQQMGVAFIHQELALEPYLTIAENIFLGREMKNSFGMVSKDKMAEAARPFLERVGLNIDPNEYVGKLSLGQQQMVEIAKSFSLNAKILILDEPTSSLSEREVEVLFQTVRDLRSQGMGIIFITHKMAEVFQLCDAVTIMRDGEFMGVRQSDNCTESELISLMVGRDLGNYYTRTYNTPGKVMLEAKHINAGKRAIDCSFQVRSGEILGFYGLVGAGRSELMKAIMGLDPMDSGEIYLEGEKVTSRNPRYMQSKGVALVPESRKTEGLLLNNTISFNITLPVLNRFINFFRVNANKEDEIVDHGIESLRIKTPSSRVNCSTLSGGNQQKVLLAKWLATDPKILILDEPTRGIDVGAKAEIYTIINNLAKAGLAIILISSEMPEVMNMSDRIIVMKEGRITGELSHEENDQEKILKFAMGVSDDE</sequence>
<dbReference type="Pfam" id="PF00005">
    <property type="entry name" value="ABC_tran"/>
    <property type="match status" value="2"/>
</dbReference>
<evidence type="ECO:0000256" key="1">
    <source>
        <dbReference type="ARBA" id="ARBA00004202"/>
    </source>
</evidence>
<dbReference type="GO" id="GO:0005524">
    <property type="term" value="F:ATP binding"/>
    <property type="evidence" value="ECO:0007669"/>
    <property type="project" value="UniProtKB-KW"/>
</dbReference>
<protein>
    <submittedName>
        <fullName evidence="11">Sugar ABC transporter ATP-binding protein</fullName>
    </submittedName>
</protein>
<dbReference type="InterPro" id="IPR003439">
    <property type="entry name" value="ABC_transporter-like_ATP-bd"/>
</dbReference>